<gene>
    <name evidence="1" type="ORF">RE6C_00878</name>
</gene>
<name>M2AMP2_9BACT</name>
<sequence length="107" mass="12307">MARLQFHHEPFPPHRICPMSQQTADEILDASYLEVRAKVLELAAVLDRLDRAPGGTERSPRRDQLTQAIEMLLADDPDRAAKVQHWFSRQYDPDWKTKLGVETPSTK</sequence>
<evidence type="ECO:0000313" key="2">
    <source>
        <dbReference type="Proteomes" id="UP000011529"/>
    </source>
</evidence>
<proteinExistence type="predicted"/>
<dbReference type="PATRIC" id="fig|1263867.3.peg.934"/>
<comment type="caution">
    <text evidence="1">The sequence shown here is derived from an EMBL/GenBank/DDBJ whole genome shotgun (WGS) entry which is preliminary data.</text>
</comment>
<dbReference type="Proteomes" id="UP000011529">
    <property type="component" value="Unassembled WGS sequence"/>
</dbReference>
<reference evidence="1" key="2">
    <citation type="journal article" date="2013" name="Mar. Genomics">
        <title>Expression of sulfatases in Rhodopirellula baltica and the diversity of sulfatases in the genus Rhodopirellula.</title>
        <authorList>
            <person name="Wegner C.E."/>
            <person name="Richter-Heitmann T."/>
            <person name="Klindworth A."/>
            <person name="Klockow C."/>
            <person name="Richter M."/>
            <person name="Achstetter T."/>
            <person name="Glockner F.O."/>
            <person name="Harder J."/>
        </authorList>
    </citation>
    <scope>NUCLEOTIDE SEQUENCE [LARGE SCALE GENOMIC DNA]</scope>
    <source>
        <strain evidence="1">6C</strain>
    </source>
</reference>
<reference evidence="1" key="1">
    <citation type="submission" date="2012-11" db="EMBL/GenBank/DDBJ databases">
        <title>Permanent draft genomes of Rhodopirellula europaea strain SH398 and 6C.</title>
        <authorList>
            <person name="Richter M."/>
            <person name="Richter-Heitmann T."/>
            <person name="Frank C."/>
            <person name="Harder J."/>
            <person name="Glockner F.O."/>
        </authorList>
    </citation>
    <scope>NUCLEOTIDE SEQUENCE</scope>
    <source>
        <strain evidence="1">6C</strain>
    </source>
</reference>
<evidence type="ECO:0000313" key="1">
    <source>
        <dbReference type="EMBL" id="EMB18395.1"/>
    </source>
</evidence>
<keyword evidence="2" id="KW-1185">Reference proteome</keyword>
<accession>M2AMP2</accession>
<dbReference type="EMBL" id="ANMO01000046">
    <property type="protein sequence ID" value="EMB18395.1"/>
    <property type="molecule type" value="Genomic_DNA"/>
</dbReference>
<protein>
    <submittedName>
        <fullName evidence="1">Uncharacterized protein</fullName>
    </submittedName>
</protein>
<dbReference type="AlphaFoldDB" id="M2AMP2"/>
<organism evidence="1 2">
    <name type="scientific">Rhodopirellula europaea 6C</name>
    <dbReference type="NCBI Taxonomy" id="1263867"/>
    <lineage>
        <taxon>Bacteria</taxon>
        <taxon>Pseudomonadati</taxon>
        <taxon>Planctomycetota</taxon>
        <taxon>Planctomycetia</taxon>
        <taxon>Pirellulales</taxon>
        <taxon>Pirellulaceae</taxon>
        <taxon>Rhodopirellula</taxon>
    </lineage>
</organism>